<keyword evidence="10" id="KW-1185">Reference proteome</keyword>
<dbReference type="Pfam" id="PF00642">
    <property type="entry name" value="zf-CCCH"/>
    <property type="match status" value="1"/>
</dbReference>
<feature type="domain" description="C3H1-type" evidence="8">
    <location>
        <begin position="73"/>
        <end position="104"/>
    </location>
</feature>
<dbReference type="SUPFAM" id="SSF57850">
    <property type="entry name" value="RING/U-box"/>
    <property type="match status" value="1"/>
</dbReference>
<keyword evidence="1" id="KW-0808">Transferase</keyword>
<evidence type="ECO:0000259" key="7">
    <source>
        <dbReference type="PROSITE" id="PS50089"/>
    </source>
</evidence>
<dbReference type="EMBL" id="JAABOA010000189">
    <property type="protein sequence ID" value="KAF9585407.1"/>
    <property type="molecule type" value="Genomic_DNA"/>
</dbReference>
<dbReference type="GO" id="GO:0000209">
    <property type="term" value="P:protein polyubiquitination"/>
    <property type="evidence" value="ECO:0007669"/>
    <property type="project" value="InterPro"/>
</dbReference>
<feature type="zinc finger region" description="C3H1-type" evidence="5">
    <location>
        <begin position="73"/>
        <end position="104"/>
    </location>
</feature>
<sequence length="274" mass="31650">MIVSCNHAFCLTCIRTWRSKDISSDPYEANNRSNSVTKACPNCRTPSLYIVPSSFFPTCDDQKQIIIQNYKEAAGRTRCKYFQDSGTRRWCPFGDRCFFAHLNENGEPCRVNQDSDPRRRRRRQGAFESLSETLTYMRDSLSRPRGRRSNDQGMDLAELRDLFIQLARVREIQRTLESPPASTTRDTSTTDSAEVNSWDSQVVGVISDLYAPSYGWGDEAELDLEDDFGDSYYHDLDDIDDLDDADDIDDYDEYLDEEHSYRFWSDHDHATSSP</sequence>
<gene>
    <name evidence="9" type="ORF">BGW38_002518</name>
</gene>
<evidence type="ECO:0000256" key="6">
    <source>
        <dbReference type="SAM" id="MobiDB-lite"/>
    </source>
</evidence>
<reference evidence="9" key="1">
    <citation type="journal article" date="2020" name="Fungal Divers.">
        <title>Resolving the Mortierellaceae phylogeny through synthesis of multi-gene phylogenetics and phylogenomics.</title>
        <authorList>
            <person name="Vandepol N."/>
            <person name="Liber J."/>
            <person name="Desiro A."/>
            <person name="Na H."/>
            <person name="Kennedy M."/>
            <person name="Barry K."/>
            <person name="Grigoriev I.V."/>
            <person name="Miller A.N."/>
            <person name="O'Donnell K."/>
            <person name="Stajich J.E."/>
            <person name="Bonito G."/>
        </authorList>
    </citation>
    <scope>NUCLEOTIDE SEQUENCE</scope>
    <source>
        <strain evidence="9">KOD1015</strain>
    </source>
</reference>
<keyword evidence="3 5" id="KW-0863">Zinc-finger</keyword>
<dbReference type="AlphaFoldDB" id="A0A9P6G1M2"/>
<evidence type="ECO:0000313" key="9">
    <source>
        <dbReference type="EMBL" id="KAF9585407.1"/>
    </source>
</evidence>
<evidence type="ECO:0000256" key="2">
    <source>
        <dbReference type="ARBA" id="ARBA00022723"/>
    </source>
</evidence>
<protein>
    <recommendedName>
        <fullName evidence="11">RING-type E3 ubiquitin transferase</fullName>
    </recommendedName>
</protein>
<name>A0A9P6G1M2_9FUNG</name>
<dbReference type="InterPro" id="IPR000571">
    <property type="entry name" value="Znf_CCCH"/>
</dbReference>
<dbReference type="PROSITE" id="PS00518">
    <property type="entry name" value="ZF_RING_1"/>
    <property type="match status" value="1"/>
</dbReference>
<dbReference type="OrthoDB" id="250836at2759"/>
<evidence type="ECO:0000313" key="10">
    <source>
        <dbReference type="Proteomes" id="UP000780801"/>
    </source>
</evidence>
<dbReference type="GO" id="GO:0008270">
    <property type="term" value="F:zinc ion binding"/>
    <property type="evidence" value="ECO:0007669"/>
    <property type="project" value="UniProtKB-KW"/>
</dbReference>
<comment type="caution">
    <text evidence="9">The sequence shown here is derived from an EMBL/GenBank/DDBJ whole genome shotgun (WGS) entry which is preliminary data.</text>
</comment>
<feature type="domain" description="RING-type" evidence="7">
    <location>
        <begin position="5"/>
        <end position="44"/>
    </location>
</feature>
<dbReference type="InterPro" id="IPR045072">
    <property type="entry name" value="MKRN-like"/>
</dbReference>
<dbReference type="Gene3D" id="3.30.40.10">
    <property type="entry name" value="Zinc/RING finger domain, C3HC4 (zinc finger)"/>
    <property type="match status" value="1"/>
</dbReference>
<keyword evidence="4 5" id="KW-0862">Zinc</keyword>
<evidence type="ECO:0008006" key="11">
    <source>
        <dbReference type="Google" id="ProtNLM"/>
    </source>
</evidence>
<keyword evidence="2 5" id="KW-0479">Metal-binding</keyword>
<dbReference type="InterPro" id="IPR013083">
    <property type="entry name" value="Znf_RING/FYVE/PHD"/>
</dbReference>
<evidence type="ECO:0000256" key="5">
    <source>
        <dbReference type="PROSITE-ProRule" id="PRU00723"/>
    </source>
</evidence>
<dbReference type="InterPro" id="IPR017907">
    <property type="entry name" value="Znf_RING_CS"/>
</dbReference>
<evidence type="ECO:0000256" key="1">
    <source>
        <dbReference type="ARBA" id="ARBA00022679"/>
    </source>
</evidence>
<evidence type="ECO:0000256" key="3">
    <source>
        <dbReference type="ARBA" id="ARBA00022771"/>
    </source>
</evidence>
<organism evidence="9 10">
    <name type="scientific">Lunasporangiospora selenospora</name>
    <dbReference type="NCBI Taxonomy" id="979761"/>
    <lineage>
        <taxon>Eukaryota</taxon>
        <taxon>Fungi</taxon>
        <taxon>Fungi incertae sedis</taxon>
        <taxon>Mucoromycota</taxon>
        <taxon>Mortierellomycotina</taxon>
        <taxon>Mortierellomycetes</taxon>
        <taxon>Mortierellales</taxon>
        <taxon>Mortierellaceae</taxon>
        <taxon>Lunasporangiospora</taxon>
    </lineage>
</organism>
<dbReference type="Pfam" id="PF00097">
    <property type="entry name" value="zf-C3HC4"/>
    <property type="match status" value="1"/>
</dbReference>
<dbReference type="InterPro" id="IPR018957">
    <property type="entry name" value="Znf_C3HC4_RING-type"/>
</dbReference>
<evidence type="ECO:0000256" key="4">
    <source>
        <dbReference type="ARBA" id="ARBA00022833"/>
    </source>
</evidence>
<dbReference type="PANTHER" id="PTHR11224">
    <property type="entry name" value="MAKORIN-RELATED"/>
    <property type="match status" value="1"/>
</dbReference>
<feature type="compositionally biased region" description="Low complexity" evidence="6">
    <location>
        <begin position="178"/>
        <end position="193"/>
    </location>
</feature>
<dbReference type="PANTHER" id="PTHR11224:SF10">
    <property type="entry name" value="IP09428P-RELATED"/>
    <property type="match status" value="1"/>
</dbReference>
<proteinExistence type="predicted"/>
<accession>A0A9P6G1M2</accession>
<dbReference type="GO" id="GO:0061630">
    <property type="term" value="F:ubiquitin protein ligase activity"/>
    <property type="evidence" value="ECO:0007669"/>
    <property type="project" value="InterPro"/>
</dbReference>
<feature type="region of interest" description="Disordered" evidence="6">
    <location>
        <begin position="174"/>
        <end position="196"/>
    </location>
</feature>
<dbReference type="InterPro" id="IPR001841">
    <property type="entry name" value="Znf_RING"/>
</dbReference>
<dbReference type="PROSITE" id="PS50089">
    <property type="entry name" value="ZF_RING_2"/>
    <property type="match status" value="1"/>
</dbReference>
<dbReference type="PROSITE" id="PS50103">
    <property type="entry name" value="ZF_C3H1"/>
    <property type="match status" value="1"/>
</dbReference>
<evidence type="ECO:0000259" key="8">
    <source>
        <dbReference type="PROSITE" id="PS50103"/>
    </source>
</evidence>
<dbReference type="Proteomes" id="UP000780801">
    <property type="component" value="Unassembled WGS sequence"/>
</dbReference>